<dbReference type="InterPro" id="IPR050267">
    <property type="entry name" value="Anti-sigma-factor_SerPK"/>
</dbReference>
<dbReference type="PANTHER" id="PTHR35526:SF3">
    <property type="entry name" value="ANTI-SIGMA-F FACTOR RSBW"/>
    <property type="match status" value="1"/>
</dbReference>
<dbReference type="CDD" id="cd16936">
    <property type="entry name" value="HATPase_RsbW-like"/>
    <property type="match status" value="1"/>
</dbReference>
<dbReference type="Proteomes" id="UP001501319">
    <property type="component" value="Unassembled WGS sequence"/>
</dbReference>
<dbReference type="InterPro" id="IPR036890">
    <property type="entry name" value="HATPase_C_sf"/>
</dbReference>
<name>A0ABN2F1B6_9ACTN</name>
<dbReference type="PANTHER" id="PTHR35526">
    <property type="entry name" value="ANTI-SIGMA-F FACTOR RSBW-RELATED"/>
    <property type="match status" value="1"/>
</dbReference>
<dbReference type="GO" id="GO:0016301">
    <property type="term" value="F:kinase activity"/>
    <property type="evidence" value="ECO:0007669"/>
    <property type="project" value="UniProtKB-KW"/>
</dbReference>
<protein>
    <submittedName>
        <fullName evidence="4">Sensor histidine kinase</fullName>
    </submittedName>
</protein>
<keyword evidence="4" id="KW-0418">Kinase</keyword>
<evidence type="ECO:0000313" key="4">
    <source>
        <dbReference type="EMBL" id="GAA1622441.1"/>
    </source>
</evidence>
<evidence type="ECO:0000259" key="3">
    <source>
        <dbReference type="Pfam" id="PF14417"/>
    </source>
</evidence>
<organism evidence="4 5">
    <name type="scientific">Kribbella alba</name>
    <dbReference type="NCBI Taxonomy" id="190197"/>
    <lineage>
        <taxon>Bacteria</taxon>
        <taxon>Bacillati</taxon>
        <taxon>Actinomycetota</taxon>
        <taxon>Actinomycetes</taxon>
        <taxon>Propionibacteriales</taxon>
        <taxon>Kribbellaceae</taxon>
        <taxon>Kribbella</taxon>
    </lineage>
</organism>
<dbReference type="InterPro" id="IPR047718">
    <property type="entry name" value="RsbA-like_anti_sig"/>
</dbReference>
<evidence type="ECO:0000313" key="5">
    <source>
        <dbReference type="Proteomes" id="UP001501319"/>
    </source>
</evidence>
<dbReference type="Pfam" id="PF13581">
    <property type="entry name" value="HATPase_c_2"/>
    <property type="match status" value="1"/>
</dbReference>
<feature type="domain" description="MEDS" evidence="3">
    <location>
        <begin position="18"/>
        <end position="152"/>
    </location>
</feature>
<accession>A0ABN2F1B6</accession>
<keyword evidence="4" id="KW-0808">Transferase</keyword>
<reference evidence="4 5" key="1">
    <citation type="journal article" date="2019" name="Int. J. Syst. Evol. Microbiol.">
        <title>The Global Catalogue of Microorganisms (GCM) 10K type strain sequencing project: providing services to taxonomists for standard genome sequencing and annotation.</title>
        <authorList>
            <consortium name="The Broad Institute Genomics Platform"/>
            <consortium name="The Broad Institute Genome Sequencing Center for Infectious Disease"/>
            <person name="Wu L."/>
            <person name="Ma J."/>
        </authorList>
    </citation>
    <scope>NUCLEOTIDE SEQUENCE [LARGE SCALE GENOMIC DNA]</scope>
    <source>
        <strain evidence="4 5">JCM 14306</strain>
    </source>
</reference>
<proteinExistence type="predicted"/>
<dbReference type="Gene3D" id="3.30.565.10">
    <property type="entry name" value="Histidine kinase-like ATPase, C-terminal domain"/>
    <property type="match status" value="1"/>
</dbReference>
<dbReference type="SUPFAM" id="SSF55874">
    <property type="entry name" value="ATPase domain of HSP90 chaperone/DNA topoisomerase II/histidine kinase"/>
    <property type="match status" value="1"/>
</dbReference>
<dbReference type="RefSeq" id="WP_344108604.1">
    <property type="nucleotide sequence ID" value="NZ_BAAANE010000002.1"/>
</dbReference>
<keyword evidence="1" id="KW-0723">Serine/threonine-protein kinase</keyword>
<dbReference type="InterPro" id="IPR025847">
    <property type="entry name" value="MEDS_domain"/>
</dbReference>
<evidence type="ECO:0000259" key="2">
    <source>
        <dbReference type="Pfam" id="PF13581"/>
    </source>
</evidence>
<dbReference type="InterPro" id="IPR003594">
    <property type="entry name" value="HATPase_dom"/>
</dbReference>
<dbReference type="EMBL" id="BAAANE010000002">
    <property type="protein sequence ID" value="GAA1622441.1"/>
    <property type="molecule type" value="Genomic_DNA"/>
</dbReference>
<dbReference type="Pfam" id="PF14417">
    <property type="entry name" value="MEDS"/>
    <property type="match status" value="1"/>
</dbReference>
<comment type="caution">
    <text evidence="4">The sequence shown here is derived from an EMBL/GenBank/DDBJ whole genome shotgun (WGS) entry which is preliminary data.</text>
</comment>
<keyword evidence="5" id="KW-1185">Reference proteome</keyword>
<sequence length="312" mass="33896">MLTDSATEPGHGVPTGFDHDAFVYIDGKEFVHHTAPLVRDALNAGDYVLVAVPPSGIDWLRDELGSCADQVDFLDMTHAGSNPARIIPLWQRVLVQHPGRAITGIGEPAYVGRTPVELEEAKLHEALLNLAFEHSGPFRLRCPYDASVVSAGLDPAENHPTMVDAAADDYSPAVSERMFRTPLPGVPANAERTEFELRDLTHLRLWVNAKARSHGMSPDRVNDLALALHEICTNSIRFGGGRGTLSLWITGGNLICDVADHGLIDDLLVGRVLPPVEGLGGRGVWLANQLCDLVQLRSGQTGTQVRLHTRLR</sequence>
<evidence type="ECO:0000256" key="1">
    <source>
        <dbReference type="ARBA" id="ARBA00022527"/>
    </source>
</evidence>
<dbReference type="NCBIfam" id="NF041045">
    <property type="entry name" value="RsbA_anti_sig"/>
    <property type="match status" value="1"/>
</dbReference>
<feature type="domain" description="Histidine kinase/HSP90-like ATPase" evidence="2">
    <location>
        <begin position="196"/>
        <end position="307"/>
    </location>
</feature>
<gene>
    <name evidence="4" type="ORF">GCM10009744_07130</name>
</gene>